<dbReference type="EMBL" id="VCGU01000001">
    <property type="protein sequence ID" value="TRY80374.1"/>
    <property type="molecule type" value="Genomic_DNA"/>
</dbReference>
<dbReference type="PANTHER" id="PTHR14649:SF1">
    <property type="entry name" value="ZINC FINGER C2HC DOMAIN-CONTAINING PROTEIN 1C"/>
    <property type="match status" value="1"/>
</dbReference>
<dbReference type="PROSITE" id="PS52027">
    <property type="entry name" value="ZF_C2HC_C3H"/>
    <property type="match status" value="1"/>
</dbReference>
<feature type="domain" description="C2HC/C3H-type" evidence="8">
    <location>
        <begin position="14"/>
        <end position="43"/>
    </location>
</feature>
<dbReference type="Gene3D" id="3.30.160.60">
    <property type="entry name" value="Classic Zinc Finger"/>
    <property type="match status" value="1"/>
</dbReference>
<evidence type="ECO:0000256" key="5">
    <source>
        <dbReference type="ARBA" id="ARBA00023054"/>
    </source>
</evidence>
<reference evidence="9 10" key="1">
    <citation type="journal article" date="2018" name="Nat. Ecol. Evol.">
        <title>Genomic signatures of mitonuclear coevolution across populations of Tigriopus californicus.</title>
        <authorList>
            <person name="Barreto F.S."/>
            <person name="Watson E.T."/>
            <person name="Lima T.G."/>
            <person name="Willett C.S."/>
            <person name="Edmands S."/>
            <person name="Li W."/>
            <person name="Burton R.S."/>
        </authorList>
    </citation>
    <scope>NUCLEOTIDE SEQUENCE [LARGE SCALE GENOMIC DNA]</scope>
    <source>
        <strain evidence="9 10">San Diego</strain>
    </source>
</reference>
<dbReference type="Pfam" id="PF13913">
    <property type="entry name" value="zf-C2HC_2"/>
    <property type="match status" value="1"/>
</dbReference>
<dbReference type="AlphaFoldDB" id="A0A553PRR1"/>
<comment type="caution">
    <text evidence="9">The sequence shown here is derived from an EMBL/GenBank/DDBJ whole genome shotgun (WGS) entry which is preliminary data.</text>
</comment>
<evidence type="ECO:0000256" key="4">
    <source>
        <dbReference type="ARBA" id="ARBA00022833"/>
    </source>
</evidence>
<evidence type="ECO:0000313" key="10">
    <source>
        <dbReference type="Proteomes" id="UP000318571"/>
    </source>
</evidence>
<comment type="similarity">
    <text evidence="1">Belongs to the ZC2HC1 family.</text>
</comment>
<dbReference type="GO" id="GO:0008270">
    <property type="term" value="F:zinc ion binding"/>
    <property type="evidence" value="ECO:0007669"/>
    <property type="project" value="UniProtKB-KW"/>
</dbReference>
<keyword evidence="4" id="KW-0862">Zinc</keyword>
<keyword evidence="3 6" id="KW-0863">Zinc-finger</keyword>
<proteinExistence type="inferred from homology"/>
<evidence type="ECO:0000259" key="8">
    <source>
        <dbReference type="PROSITE" id="PS52027"/>
    </source>
</evidence>
<dbReference type="InterPro" id="IPR026104">
    <property type="entry name" value="ZNF_C2HC_dom_1C"/>
</dbReference>
<organism evidence="9 10">
    <name type="scientific">Tigriopus californicus</name>
    <name type="common">Marine copepod</name>
    <dbReference type="NCBI Taxonomy" id="6832"/>
    <lineage>
        <taxon>Eukaryota</taxon>
        <taxon>Metazoa</taxon>
        <taxon>Ecdysozoa</taxon>
        <taxon>Arthropoda</taxon>
        <taxon>Crustacea</taxon>
        <taxon>Multicrustacea</taxon>
        <taxon>Hexanauplia</taxon>
        <taxon>Copepoda</taxon>
        <taxon>Harpacticoida</taxon>
        <taxon>Harpacticidae</taxon>
        <taxon>Tigriopus</taxon>
    </lineage>
</organism>
<keyword evidence="5" id="KW-0175">Coiled coil</keyword>
<evidence type="ECO:0000256" key="2">
    <source>
        <dbReference type="ARBA" id="ARBA00022723"/>
    </source>
</evidence>
<evidence type="ECO:0000256" key="1">
    <source>
        <dbReference type="ARBA" id="ARBA00010843"/>
    </source>
</evidence>
<dbReference type="OrthoDB" id="10255185at2759"/>
<dbReference type="InterPro" id="IPR049899">
    <property type="entry name" value="Znf_C2HC_C3H"/>
</dbReference>
<dbReference type="PANTHER" id="PTHR14649">
    <property type="entry name" value="ZINC FINGER C2HC DOMAIN-CONTAINING PROTEIN 1C"/>
    <property type="match status" value="1"/>
</dbReference>
<evidence type="ECO:0000256" key="6">
    <source>
        <dbReference type="PROSITE-ProRule" id="PRU01371"/>
    </source>
</evidence>
<name>A0A553PRR1_TIGCA</name>
<gene>
    <name evidence="9" type="ORF">TCAL_09882</name>
</gene>
<keyword evidence="2" id="KW-0479">Metal-binding</keyword>
<accession>A0A553PRR1</accession>
<evidence type="ECO:0000256" key="7">
    <source>
        <dbReference type="SAM" id="MobiDB-lite"/>
    </source>
</evidence>
<dbReference type="Proteomes" id="UP000318571">
    <property type="component" value="Chromosome 12"/>
</dbReference>
<keyword evidence="10" id="KW-1185">Reference proteome</keyword>
<protein>
    <recommendedName>
        <fullName evidence="8">C2HC/C3H-type domain-containing protein</fullName>
    </recommendedName>
</protein>
<feature type="region of interest" description="Disordered" evidence="7">
    <location>
        <begin position="93"/>
        <end position="112"/>
    </location>
</feature>
<sequence length="269" mass="29766">MTAEIEEFPSNTVQVVPCSNCGRGFAKDRLDTHFKICKSQKKRKPYNISKHRVAGTEAEDLVRQGRLKLEPPKPNAKKSDLTAKLKLAAAEAAKVPEKQPLPPIPSKTDGGVGAANSNAVSYQVVFEGDDGQLKTKKASKFDSLQMRASHRPRPQTRTIDERYLSAERARGRWQAAATTINPGLSGSLTNGVLSSEEEDFLMSSMTSTRTVCSDAFDFLFDSDNLNPDKVLNHAEIERFTEEKFLEYQAQNEGRDEKAMVKHSACCVIS</sequence>
<evidence type="ECO:0000313" key="9">
    <source>
        <dbReference type="EMBL" id="TRY80374.1"/>
    </source>
</evidence>
<evidence type="ECO:0000256" key="3">
    <source>
        <dbReference type="ARBA" id="ARBA00022771"/>
    </source>
</evidence>